<dbReference type="eggNOG" id="KOG2043">
    <property type="taxonomic scope" value="Eukaryota"/>
</dbReference>
<dbReference type="GO" id="GO:0006302">
    <property type="term" value="P:double-strand break repair"/>
    <property type="evidence" value="ECO:0007669"/>
    <property type="project" value="EnsemblFungi"/>
</dbReference>
<dbReference type="SMART" id="SM00292">
    <property type="entry name" value="BRCT"/>
    <property type="match status" value="4"/>
</dbReference>
<sequence>MSDTTGLFEHLNFLIVVSEDGTTQQRANKLIKLLSDNGCNKTETYVNEGKLDGKNYSSQKHWFLSKYGSSNFHFIVSENCTFPFYRIASFDLLIPVVTSNWITKAIETKRHPKTSLFSPDPNHFLKDLQICVLKPSFEASEYLLYTELIHSMGGTCVENINNKTTHIITTNPKESCFEILKRNGTTSIKYIYPTWLIHCVKESQLIDESEHEIVPFTDDTEKLNDLWNQVNDIKFEKASNFLSGHTFIVSIDLLFSKDSYIFFIDFIKNCGGEIHNYFETKELSKIINDGSSSIDCYIALANYTREAETIMKCPSINVGSITWIFNMWSLNHFVDPKHNILNSPGKRKIFKKKQLILSYTNFFGQYRFLIQRLVEIMGGRSTTELSKQNTHLVTMGSYGKKYITAMKWGPQSCSVINFLWLVQCYQNEKILDVNDVEFKEFDDINILRFNQTNWNEALLNNENVQIPAAPVGEVEAQNNLIQDTNDSSQEDTQEFVDAMNHVSEEKTEPLQVTEDRITKVQNAVIEEKLPSKKALNGGILTNPDKEENEGTEMKDTTQKVNEQKIIEMFEQLSEDEKEEVKSNITYSSTSNEIMKEQSVTPAGSRTTSNLKIERTPSFSPLPELSSPLSSGGSSRTGRAARAKAEKRLRDDIESLNEFEMIAKKNRKKKQVALLPEEIKRQEEAKETEKNAREILSGIFQESPSKIFNLNCLCTGCHEEISELDLELLKLLGVKIYGNITPNESSLYHLNTIIAPRKLRTEKFLRSLAFHPLKFALLPEFVTDLLEKLHNRENPSELNIKQYFIPEIDEKLLEGTKLPKKVFERAHISDINLINDIQGGTEVITNILKDHGIKNVNILDRKMLSIPEEIIPNEGTLHRIKLGNGKFITPPKFVLISSKPSQAKPFRQSCSKLDINGGVLVVNWDWCVNSIFNLHVNYEDKKFVSHNSMKGR</sequence>
<dbReference type="GO" id="GO:0010526">
    <property type="term" value="P:transposable element silencing"/>
    <property type="evidence" value="ECO:0007669"/>
    <property type="project" value="EnsemblFungi"/>
</dbReference>
<reference evidence="3 4" key="1">
    <citation type="journal article" date="2011" name="Proc. Natl. Acad. Sci. U.S.A.">
        <title>Evolutionary erosion of yeast sex chromosomes by mating-type switching accidents.</title>
        <authorList>
            <person name="Gordon J.L."/>
            <person name="Armisen D."/>
            <person name="Proux-Wera E."/>
            <person name="Oheigeartaigh S.S."/>
            <person name="Byrne K.P."/>
            <person name="Wolfe K.H."/>
        </authorList>
    </citation>
    <scope>NUCLEOTIDE SEQUENCE [LARGE SCALE GENOMIC DNA]</scope>
    <source>
        <strain evidence="4">ATCC 22294 / BCRC 22015 / CBS 2517 / CECT 1963 / NBRC 1671 / NRRL Y-8276</strain>
    </source>
</reference>
<feature type="domain" description="BRCT" evidence="2">
    <location>
        <begin position="345"/>
        <end position="438"/>
    </location>
</feature>
<feature type="compositionally biased region" description="Polar residues" evidence="1">
    <location>
        <begin position="582"/>
        <end position="610"/>
    </location>
</feature>
<dbReference type="GO" id="GO:1990683">
    <property type="term" value="P:DNA double-strand break attachment to nuclear envelope"/>
    <property type="evidence" value="ECO:0007669"/>
    <property type="project" value="EnsemblFungi"/>
</dbReference>
<evidence type="ECO:0000313" key="3">
    <source>
        <dbReference type="EMBL" id="CCF58367.1"/>
    </source>
</evidence>
<feature type="region of interest" description="Disordered" evidence="1">
    <location>
        <begin position="574"/>
        <end position="646"/>
    </location>
</feature>
<dbReference type="PANTHER" id="PTHR47667:SF1">
    <property type="entry name" value="REGULATOR OF TY1 TRANSPOSITION PROTEIN 107"/>
    <property type="match status" value="1"/>
</dbReference>
<dbReference type="Pfam" id="PF12738">
    <property type="entry name" value="PTCB-BRCT"/>
    <property type="match status" value="1"/>
</dbReference>
<dbReference type="GO" id="GO:0090734">
    <property type="term" value="C:site of DNA damage"/>
    <property type="evidence" value="ECO:0007669"/>
    <property type="project" value="EnsemblFungi"/>
</dbReference>
<proteinExistence type="predicted"/>
<dbReference type="InterPro" id="IPR001357">
    <property type="entry name" value="BRCT_dom"/>
</dbReference>
<dbReference type="PROSITE" id="PS50172">
    <property type="entry name" value="BRCT"/>
    <property type="match status" value="4"/>
</dbReference>
<dbReference type="Proteomes" id="UP000005220">
    <property type="component" value="Chromosome 5"/>
</dbReference>
<evidence type="ECO:0000259" key="2">
    <source>
        <dbReference type="PROSITE" id="PS50172"/>
    </source>
</evidence>
<dbReference type="GO" id="GO:0035361">
    <property type="term" value="C:Cul8-RING ubiquitin ligase complex"/>
    <property type="evidence" value="ECO:0007669"/>
    <property type="project" value="EnsemblFungi"/>
</dbReference>
<dbReference type="EMBL" id="HE650825">
    <property type="protein sequence ID" value="CCF58367.1"/>
    <property type="molecule type" value="Genomic_DNA"/>
</dbReference>
<dbReference type="GO" id="GO:2000001">
    <property type="term" value="P:regulation of DNA damage checkpoint"/>
    <property type="evidence" value="ECO:0007669"/>
    <property type="project" value="EnsemblFungi"/>
</dbReference>
<dbReference type="HOGENOM" id="CLU_002149_0_0_1"/>
<dbReference type="Gene3D" id="3.40.50.10190">
    <property type="entry name" value="BRCT domain"/>
    <property type="match status" value="4"/>
</dbReference>
<gene>
    <name evidence="3" type="primary">KAFR0E02140</name>
    <name evidence="3" type="ORF">KAFR_0E02140</name>
</gene>
<dbReference type="Pfam" id="PF00533">
    <property type="entry name" value="BRCT"/>
    <property type="match status" value="1"/>
</dbReference>
<dbReference type="InParanoid" id="H2AVG7"/>
<dbReference type="AlphaFoldDB" id="H2AVG7"/>
<name>H2AVG7_KAZAF</name>
<dbReference type="KEGG" id="kaf:KAFR_0E02140"/>
<dbReference type="PANTHER" id="PTHR47667">
    <property type="entry name" value="REGULATOR OF TY1 TRANSPOSITION PROTEIN 107"/>
    <property type="match status" value="1"/>
</dbReference>
<feature type="domain" description="BRCT" evidence="2">
    <location>
        <begin position="237"/>
        <end position="341"/>
    </location>
</feature>
<feature type="region of interest" description="Disordered" evidence="1">
    <location>
        <begin position="535"/>
        <end position="557"/>
    </location>
</feature>
<dbReference type="GO" id="GO:1903775">
    <property type="term" value="P:regulation of DNA double-strand break processing"/>
    <property type="evidence" value="ECO:0007669"/>
    <property type="project" value="EnsemblFungi"/>
</dbReference>
<evidence type="ECO:0000313" key="4">
    <source>
        <dbReference type="Proteomes" id="UP000005220"/>
    </source>
</evidence>
<feature type="domain" description="BRCT" evidence="2">
    <location>
        <begin position="3"/>
        <end position="110"/>
    </location>
</feature>
<dbReference type="OrthoDB" id="342264at2759"/>
<dbReference type="RefSeq" id="XP_003957502.1">
    <property type="nucleotide sequence ID" value="XM_003957453.1"/>
</dbReference>
<protein>
    <recommendedName>
        <fullName evidence="2">BRCT domain-containing protein</fullName>
    </recommendedName>
</protein>
<accession>H2AVG7</accession>
<dbReference type="InterPro" id="IPR036420">
    <property type="entry name" value="BRCT_dom_sf"/>
</dbReference>
<dbReference type="GO" id="GO:0005634">
    <property type="term" value="C:nucleus"/>
    <property type="evidence" value="ECO:0007669"/>
    <property type="project" value="TreeGrafter"/>
</dbReference>
<dbReference type="Pfam" id="PF16771">
    <property type="entry name" value="RTT107_BRCT_6"/>
    <property type="match status" value="1"/>
</dbReference>
<dbReference type="SUPFAM" id="SSF52113">
    <property type="entry name" value="BRCT domain"/>
    <property type="match status" value="3"/>
</dbReference>
<dbReference type="FunCoup" id="H2AVG7">
    <property type="interactions" value="100"/>
</dbReference>
<dbReference type="STRING" id="1071382.H2AVG7"/>
<dbReference type="InterPro" id="IPR053036">
    <property type="entry name" value="CellCycle_DNARepair_Reg"/>
</dbReference>
<feature type="compositionally biased region" description="Low complexity" evidence="1">
    <location>
        <begin position="617"/>
        <end position="637"/>
    </location>
</feature>
<dbReference type="Pfam" id="PF16770">
    <property type="entry name" value="RTT107_BRCT_5"/>
    <property type="match status" value="1"/>
</dbReference>
<keyword evidence="4" id="KW-1185">Reference proteome</keyword>
<dbReference type="GeneID" id="13883025"/>
<feature type="domain" description="BRCT" evidence="2">
    <location>
        <begin position="120"/>
        <end position="213"/>
    </location>
</feature>
<dbReference type="InterPro" id="IPR031906">
    <property type="entry name" value="RTT107_BRCT_6"/>
</dbReference>
<dbReference type="GO" id="GO:0003682">
    <property type="term" value="F:chromatin binding"/>
    <property type="evidence" value="ECO:0007669"/>
    <property type="project" value="EnsemblFungi"/>
</dbReference>
<evidence type="ECO:0000256" key="1">
    <source>
        <dbReference type="SAM" id="MobiDB-lite"/>
    </source>
</evidence>
<organism evidence="3 4">
    <name type="scientific">Kazachstania africana (strain ATCC 22294 / BCRC 22015 / CBS 2517 / CECT 1963 / NBRC 1671 / NRRL Y-8276)</name>
    <name type="common">Yeast</name>
    <name type="synonym">Kluyveromyces africanus</name>
    <dbReference type="NCBI Taxonomy" id="1071382"/>
    <lineage>
        <taxon>Eukaryota</taxon>
        <taxon>Fungi</taxon>
        <taxon>Dikarya</taxon>
        <taxon>Ascomycota</taxon>
        <taxon>Saccharomycotina</taxon>
        <taxon>Saccharomycetes</taxon>
        <taxon>Saccharomycetales</taxon>
        <taxon>Saccharomycetaceae</taxon>
        <taxon>Kazachstania</taxon>
    </lineage>
</organism>